<sequence>MKLWAWWCKRSIEKVKYAGVDEKDQHYVMVQELESRHSRVQHVMETKLHRDFSCPDTLEGRSLETWLVAADKAVQNLVANRVYKTDCDLRQALLELIRKNSGLMATVKALQCRGSSFGHQELFDGLHDDGVRTGGEEWSGARSC</sequence>
<evidence type="ECO:0000313" key="1">
    <source>
        <dbReference type="EMBL" id="CAE0641733.1"/>
    </source>
</evidence>
<dbReference type="AlphaFoldDB" id="A0A7S3Y5Q7"/>
<accession>A0A7S3Y5Q7</accession>
<reference evidence="1" key="1">
    <citation type="submission" date="2021-01" db="EMBL/GenBank/DDBJ databases">
        <authorList>
            <person name="Corre E."/>
            <person name="Pelletier E."/>
            <person name="Niang G."/>
            <person name="Scheremetjew M."/>
            <person name="Finn R."/>
            <person name="Kale V."/>
            <person name="Holt S."/>
            <person name="Cochrane G."/>
            <person name="Meng A."/>
            <person name="Brown T."/>
            <person name="Cohen L."/>
        </authorList>
    </citation>
    <scope>NUCLEOTIDE SEQUENCE</scope>
    <source>
        <strain evidence="1">CCMP3107</strain>
    </source>
</reference>
<protein>
    <submittedName>
        <fullName evidence="1">Uncharacterized protein</fullName>
    </submittedName>
</protein>
<name>A0A7S3Y5Q7_HETAK</name>
<proteinExistence type="predicted"/>
<gene>
    <name evidence="1" type="ORF">HAKA00212_LOCUS20561</name>
</gene>
<dbReference type="EMBL" id="HBIU01045753">
    <property type="protein sequence ID" value="CAE0641733.1"/>
    <property type="molecule type" value="Transcribed_RNA"/>
</dbReference>
<organism evidence="1">
    <name type="scientific">Heterosigma akashiwo</name>
    <name type="common">Chromophytic alga</name>
    <name type="synonym">Heterosigma carterae</name>
    <dbReference type="NCBI Taxonomy" id="2829"/>
    <lineage>
        <taxon>Eukaryota</taxon>
        <taxon>Sar</taxon>
        <taxon>Stramenopiles</taxon>
        <taxon>Ochrophyta</taxon>
        <taxon>Raphidophyceae</taxon>
        <taxon>Chattonellales</taxon>
        <taxon>Chattonellaceae</taxon>
        <taxon>Heterosigma</taxon>
    </lineage>
</organism>